<evidence type="ECO:0000256" key="4">
    <source>
        <dbReference type="ARBA" id="ARBA00022827"/>
    </source>
</evidence>
<reference evidence="7" key="1">
    <citation type="journal article" date="2015" name="PLoS ONE">
        <title>Updated Campylobacter jejuni Capsule PCR Multiplex Typing System and Its Application to Clinical Isolates from South and Southeast Asia.</title>
        <authorList>
            <person name="Poly F."/>
            <person name="Serichantalergs O."/>
            <person name="Kuroiwa J."/>
            <person name="Pootong P."/>
            <person name="Mason C."/>
            <person name="Guerry P."/>
            <person name="Parker C.T."/>
        </authorList>
    </citation>
    <scope>NUCLEOTIDE SEQUENCE</scope>
    <source>
        <strain evidence="7">RM3436</strain>
    </source>
</reference>
<dbReference type="PANTHER" id="PTHR21197:SF0">
    <property type="entry name" value="UDP-GALACTOPYRANOSE MUTASE"/>
    <property type="match status" value="1"/>
</dbReference>
<dbReference type="Pfam" id="PF13450">
    <property type="entry name" value="NAD_binding_8"/>
    <property type="match status" value="1"/>
</dbReference>
<dbReference type="AlphaFoldDB" id="A0A0S2CFG8"/>
<evidence type="ECO:0000256" key="3">
    <source>
        <dbReference type="ARBA" id="ARBA00022630"/>
    </source>
</evidence>
<dbReference type="InterPro" id="IPR015899">
    <property type="entry name" value="UDP-GalPyranose_mutase_C"/>
</dbReference>
<dbReference type="InterPro" id="IPR004379">
    <property type="entry name" value="UDP-GALP_mutase"/>
</dbReference>
<dbReference type="GO" id="GO:0005829">
    <property type="term" value="C:cytosol"/>
    <property type="evidence" value="ECO:0007669"/>
    <property type="project" value="TreeGrafter"/>
</dbReference>
<dbReference type="Gene3D" id="3.40.50.720">
    <property type="entry name" value="NAD(P)-binding Rossmann-like Domain"/>
    <property type="match status" value="3"/>
</dbReference>
<evidence type="ECO:0000313" key="7">
    <source>
        <dbReference type="EMBL" id="ALN43875.1"/>
    </source>
</evidence>
<dbReference type="NCBIfam" id="TIGR00031">
    <property type="entry name" value="UDP-GALP_mutase"/>
    <property type="match status" value="1"/>
</dbReference>
<organism evidence="7">
    <name type="scientific">Campylobacter jejuni subsp. jejuni</name>
    <dbReference type="NCBI Taxonomy" id="32022"/>
    <lineage>
        <taxon>Bacteria</taxon>
        <taxon>Pseudomonadati</taxon>
        <taxon>Campylobacterota</taxon>
        <taxon>Epsilonproteobacteria</taxon>
        <taxon>Campylobacterales</taxon>
        <taxon>Campylobacteraceae</taxon>
        <taxon>Campylobacter</taxon>
    </lineage>
</organism>
<keyword evidence="5 7" id="KW-0413">Isomerase</keyword>
<comment type="similarity">
    <text evidence="2">Belongs to the UDP-galactopyranose/dTDP-fucopyranose mutase family.</text>
</comment>
<dbReference type="SUPFAM" id="SSF51971">
    <property type="entry name" value="Nucleotide-binding domain"/>
    <property type="match status" value="1"/>
</dbReference>
<dbReference type="EMBL" id="KT893428">
    <property type="protein sequence ID" value="ALN43875.1"/>
    <property type="molecule type" value="Genomic_DNA"/>
</dbReference>
<dbReference type="GO" id="GO:0050660">
    <property type="term" value="F:flavin adenine dinucleotide binding"/>
    <property type="evidence" value="ECO:0007669"/>
    <property type="project" value="TreeGrafter"/>
</dbReference>
<evidence type="ECO:0000256" key="1">
    <source>
        <dbReference type="ARBA" id="ARBA00001974"/>
    </source>
</evidence>
<evidence type="ECO:0000256" key="2">
    <source>
        <dbReference type="ARBA" id="ARBA00009321"/>
    </source>
</evidence>
<dbReference type="PANTHER" id="PTHR21197">
    <property type="entry name" value="UDP-GALACTOPYRANOSE MUTASE"/>
    <property type="match status" value="1"/>
</dbReference>
<protein>
    <submittedName>
        <fullName evidence="7">UDP-galactopyranose mutase</fullName>
        <ecNumber evidence="7">5.4.99.9</ecNumber>
    </submittedName>
</protein>
<dbReference type="Pfam" id="PF03275">
    <property type="entry name" value="GLF"/>
    <property type="match status" value="1"/>
</dbReference>
<dbReference type="SUPFAM" id="SSF54373">
    <property type="entry name" value="FAD-linked reductases, C-terminal domain"/>
    <property type="match status" value="1"/>
</dbReference>
<gene>
    <name evidence="7" type="ORF">HS57.05</name>
</gene>
<sequence length="372" mass="44601">MKKVKNLIVGCGLSGAILAERLASKGQEVLIIDKREHIGGNIYDYKDQETNITIHKYGPHVFHTNIKEVWDYISRFTKWYFYFLKVKACIDGKEVNIPFNLDSLYKVFPKEIARNLEKKLIEKYSYNSKTTILELKNSNDKDLQFLADYIYKKVFLGYTVKQWGVKPEEIDSSVSARVPIYISKDDRYFQDTYQAIPKDGYTKMIENIINHPLIKVRLNTDFKDIKKDIEYERLFYTGAIDEFFDYKFGRLPYRSLDIVFETYDKEYMQSCVHINFPNNFDFTRSIEYKYYFNEKSKKTVLSYEYPCEYEEGKNERYYPIPNDENQKLYEKYLQEASKLENVHFLGRLGDYKYYDMDKTIERVLCFFRMTVK</sequence>
<keyword evidence="3" id="KW-0285">Flavoprotein</keyword>
<evidence type="ECO:0000259" key="6">
    <source>
        <dbReference type="Pfam" id="PF03275"/>
    </source>
</evidence>
<evidence type="ECO:0000256" key="5">
    <source>
        <dbReference type="ARBA" id="ARBA00023235"/>
    </source>
</evidence>
<dbReference type="GO" id="GO:0008767">
    <property type="term" value="F:UDP-galactopyranose mutase activity"/>
    <property type="evidence" value="ECO:0007669"/>
    <property type="project" value="UniProtKB-EC"/>
</dbReference>
<accession>A0A0S2CFG8</accession>
<proteinExistence type="inferred from homology"/>
<comment type="cofactor">
    <cofactor evidence="1">
        <name>FAD</name>
        <dbReference type="ChEBI" id="CHEBI:57692"/>
    </cofactor>
</comment>
<keyword evidence="4" id="KW-0274">FAD</keyword>
<dbReference type="EC" id="5.4.99.9" evidence="7"/>
<name>A0A0S2CFG8_CAMJU</name>
<feature type="domain" description="UDP-galactopyranose mutase C-terminal" evidence="6">
    <location>
        <begin position="153"/>
        <end position="353"/>
    </location>
</feature>